<dbReference type="EMBL" id="CP014501">
    <property type="protein sequence ID" value="ANB13361.1"/>
    <property type="molecule type" value="Genomic_DNA"/>
</dbReference>
<feature type="domain" description="AD" evidence="1">
    <location>
        <begin position="107"/>
        <end position="201"/>
    </location>
</feature>
<dbReference type="RefSeq" id="XP_018735838.1">
    <property type="nucleotide sequence ID" value="XM_018878545.1"/>
</dbReference>
<dbReference type="InterPro" id="IPR019181">
    <property type="entry name" value="LSM12_ABD"/>
</dbReference>
<dbReference type="AlphaFoldDB" id="A0A167DW21"/>
<keyword evidence="3" id="KW-1185">Reference proteome</keyword>
<dbReference type="Pfam" id="PF09793">
    <property type="entry name" value="AD"/>
    <property type="match status" value="1"/>
</dbReference>
<evidence type="ECO:0000313" key="2">
    <source>
        <dbReference type="EMBL" id="ANB13361.1"/>
    </source>
</evidence>
<proteinExistence type="predicted"/>
<name>A0A167DW21_9ASCO</name>
<dbReference type="InterPro" id="IPR016521">
    <property type="entry name" value="RNA-processing_Lsm12"/>
</dbReference>
<evidence type="ECO:0000259" key="1">
    <source>
        <dbReference type="PROSITE" id="PS52001"/>
    </source>
</evidence>
<reference evidence="2 3" key="1">
    <citation type="submission" date="2016-02" db="EMBL/GenBank/DDBJ databases">
        <title>Complete genome sequence and transcriptome regulation of the pentose utilising yeast Sugiyamaella lignohabitans.</title>
        <authorList>
            <person name="Bellasio M."/>
            <person name="Peymann A."/>
            <person name="Valli M."/>
            <person name="Sipitzky M."/>
            <person name="Graf A."/>
            <person name="Sauer M."/>
            <person name="Marx H."/>
            <person name="Mattanovich D."/>
        </authorList>
    </citation>
    <scope>NUCLEOTIDE SEQUENCE [LARGE SCALE GENOMIC DNA]</scope>
    <source>
        <strain evidence="2 3">CBS 10342</strain>
    </source>
</reference>
<dbReference type="PROSITE" id="PS52001">
    <property type="entry name" value="AD"/>
    <property type="match status" value="1"/>
</dbReference>
<gene>
    <name evidence="2" type="primary">LSM12</name>
    <name evidence="2" type="ORF">AWJ20_1648</name>
</gene>
<organism evidence="2 3">
    <name type="scientific">Sugiyamaella lignohabitans</name>
    <dbReference type="NCBI Taxonomy" id="796027"/>
    <lineage>
        <taxon>Eukaryota</taxon>
        <taxon>Fungi</taxon>
        <taxon>Dikarya</taxon>
        <taxon>Ascomycota</taxon>
        <taxon>Saccharomycotina</taxon>
        <taxon>Dipodascomycetes</taxon>
        <taxon>Dipodascales</taxon>
        <taxon>Trichomonascaceae</taxon>
        <taxon>Sugiyamaella</taxon>
    </lineage>
</organism>
<dbReference type="KEGG" id="slb:AWJ20_1648"/>
<accession>A0A167DW21</accession>
<dbReference type="GeneID" id="30033473"/>
<evidence type="ECO:0000313" key="3">
    <source>
        <dbReference type="Proteomes" id="UP000189580"/>
    </source>
</evidence>
<dbReference type="OrthoDB" id="1057137at2759"/>
<dbReference type="SMART" id="SM00995">
    <property type="entry name" value="AD"/>
    <property type="match status" value="1"/>
</dbReference>
<dbReference type="InterPro" id="IPR047574">
    <property type="entry name" value="AD"/>
</dbReference>
<sequence>MTSPLEAVLGLRVKIVTILDSTVTGKVYSFCPITNTISLAEDGNHHAKKSTSQVPNGTSSHNAGVNYRIIKTSFIKDIVVLDKPKKQQQQQQQQPGYGFTHASPAIGHVNVGSLAERESQGVKKAQHEALVNGVGVTPLGQHIFNTLYKTLPTRWHDKSIIVLNEVRVDPPYTAESCLADTNSSALELVKKIVGGAHEKMALPKGG</sequence>
<dbReference type="Proteomes" id="UP000189580">
    <property type="component" value="Chromosome a"/>
</dbReference>
<protein>
    <submittedName>
        <fullName evidence="2">Lsm12p</fullName>
    </submittedName>
</protein>
<dbReference type="PIRSF" id="PIRSF007783">
    <property type="entry name" value="UCP007783_YHR121w"/>
    <property type="match status" value="1"/>
</dbReference>
<dbReference type="InterPro" id="IPR039683">
    <property type="entry name" value="Lsm12-like"/>
</dbReference>
<dbReference type="PANTHER" id="PTHR13542">
    <property type="entry name" value="LSM12 HOMOLOG"/>
    <property type="match status" value="1"/>
</dbReference>